<name>A0ABN3NQV8_9ACTN</name>
<feature type="coiled-coil region" evidence="1">
    <location>
        <begin position="542"/>
        <end position="576"/>
    </location>
</feature>
<evidence type="ECO:0008006" key="4">
    <source>
        <dbReference type="Google" id="ProtNLM"/>
    </source>
</evidence>
<comment type="caution">
    <text evidence="2">The sequence shown here is derived from an EMBL/GenBank/DDBJ whole genome shotgun (WGS) entry which is preliminary data.</text>
</comment>
<proteinExistence type="predicted"/>
<feature type="coiled-coil region" evidence="1">
    <location>
        <begin position="431"/>
        <end position="479"/>
    </location>
</feature>
<reference evidence="2 3" key="1">
    <citation type="journal article" date="2019" name="Int. J. Syst. Evol. Microbiol.">
        <title>The Global Catalogue of Microorganisms (GCM) 10K type strain sequencing project: providing services to taxonomists for standard genome sequencing and annotation.</title>
        <authorList>
            <consortium name="The Broad Institute Genomics Platform"/>
            <consortium name="The Broad Institute Genome Sequencing Center for Infectious Disease"/>
            <person name="Wu L."/>
            <person name="Ma J."/>
        </authorList>
    </citation>
    <scope>NUCLEOTIDE SEQUENCE [LARGE SCALE GENOMIC DNA]</scope>
    <source>
        <strain evidence="2 3">JCM 3367</strain>
    </source>
</reference>
<dbReference type="RefSeq" id="WP_344174287.1">
    <property type="nucleotide sequence ID" value="NZ_BAAARY010000027.1"/>
</dbReference>
<accession>A0ABN3NQV8</accession>
<dbReference type="EMBL" id="BAAARY010000027">
    <property type="protein sequence ID" value="GAA2531601.1"/>
    <property type="molecule type" value="Genomic_DNA"/>
</dbReference>
<evidence type="ECO:0000313" key="3">
    <source>
        <dbReference type="Proteomes" id="UP001499978"/>
    </source>
</evidence>
<sequence>MPAPARLWRIRRIYLDRIGAPAARFRDVWLEFGSRTGNPLDTILWMRNGGGKSTLIALICASIRPARNDYLATAETGRHLEDCVLGADTAHIAIEWQDPDGRRMVTGAVYEWTDRIQPADPNASWEQLQQRWYAFTPSRPAAEIEVLPFHDGNQHPTTLKAFADAIAALPPEADSVVIDYKDQGKWTSALQDRGLDPALFTAILKINASEGGIEKQFKFSTTDEFVRYLLSLVGDSATSRRLSTMLGKHRASIARHPRLRTELDFTSEAVQHLKLLKEDHQRLHEADEGRATQGHRARNLAASFSAAAAHARIQVARHSADAGEQRDRHKQAADNADVYESLHREYQWWAAHLLEEAARAVSADAEKTVAERDQLRQAWHLVPILVQHAELSAELKGLREQQTRDKADAAPVRQRYQQAAAQLIAVLYRSRRDLEATIDTNEATAAAAEKERRKAQDKVAEADRELGALTAECVQLRQSITVFETSVASAVADEHLPVGADLADTHTACAGQQTRLLHELDVEIPNAANALAETRSPIDAEHRELGTQIANIKTALRNLNDELQELLEQISRLGSHNRLTLLAQADTVDPVAENGALQQALTDAIIEIDRERIDLSVEDADDRRALQSLAGQPGLLPASLDLTRAADVLREHSIPAATGWHYLADAVAPALWQRAITNAPSLVAGLPEPVKSTETVC</sequence>
<protein>
    <recommendedName>
        <fullName evidence="4">Rad50/SbcC-type AAA domain-containing protein</fullName>
    </recommendedName>
</protein>
<dbReference type="Proteomes" id="UP001499978">
    <property type="component" value="Unassembled WGS sequence"/>
</dbReference>
<keyword evidence="1" id="KW-0175">Coiled coil</keyword>
<evidence type="ECO:0000256" key="1">
    <source>
        <dbReference type="SAM" id="Coils"/>
    </source>
</evidence>
<organism evidence="2 3">
    <name type="scientific">Pilimelia columellifera subsp. columellifera</name>
    <dbReference type="NCBI Taxonomy" id="706583"/>
    <lineage>
        <taxon>Bacteria</taxon>
        <taxon>Bacillati</taxon>
        <taxon>Actinomycetota</taxon>
        <taxon>Actinomycetes</taxon>
        <taxon>Micromonosporales</taxon>
        <taxon>Micromonosporaceae</taxon>
        <taxon>Pilimelia</taxon>
    </lineage>
</organism>
<evidence type="ECO:0000313" key="2">
    <source>
        <dbReference type="EMBL" id="GAA2531601.1"/>
    </source>
</evidence>
<gene>
    <name evidence="2" type="ORF">GCM10010201_33870</name>
</gene>
<keyword evidence="3" id="KW-1185">Reference proteome</keyword>